<evidence type="ECO:0000313" key="2">
    <source>
        <dbReference type="EMBL" id="WGW11694.1"/>
    </source>
</evidence>
<dbReference type="Gene3D" id="3.90.1300.10">
    <property type="entry name" value="Amidase signature (AS) domain"/>
    <property type="match status" value="1"/>
</dbReference>
<name>A0ABY8QTR4_9MICO</name>
<protein>
    <submittedName>
        <fullName evidence="2">Amidase</fullName>
    </submittedName>
</protein>
<evidence type="ECO:0000259" key="1">
    <source>
        <dbReference type="Pfam" id="PF01425"/>
    </source>
</evidence>
<gene>
    <name evidence="2" type="ORF">LWF01_16610</name>
</gene>
<accession>A0ABY8QTR4</accession>
<feature type="domain" description="Amidase" evidence="1">
    <location>
        <begin position="29"/>
        <end position="450"/>
    </location>
</feature>
<organism evidence="2 3">
    <name type="scientific">Saxibacter everestensis</name>
    <dbReference type="NCBI Taxonomy" id="2909229"/>
    <lineage>
        <taxon>Bacteria</taxon>
        <taxon>Bacillati</taxon>
        <taxon>Actinomycetota</taxon>
        <taxon>Actinomycetes</taxon>
        <taxon>Micrococcales</taxon>
        <taxon>Brevibacteriaceae</taxon>
        <taxon>Saxibacter</taxon>
    </lineage>
</organism>
<keyword evidence="3" id="KW-1185">Reference proteome</keyword>
<dbReference type="InterPro" id="IPR023631">
    <property type="entry name" value="Amidase_dom"/>
</dbReference>
<sequence>MNISSYSTAREMLDALASKDISARELLALHRERIEAVNCEVNALVSIDFDQAGQRAAEADEAVAHGAWLGPLHGLPFGFKDTTDVAGWRSTHGSPLMADHVPDADDLIAERVRSAGAVTIAKTNVPEWAAGSHTFNPIFGTTRNPYDLSRSAGGSSGGAGAALAAGMLPLADGSDMGGSLRNPASFNNVVGFRPSPGRVPTWPNATPWDALAVQGPMARTVDDAALLLSVIGEPTTRTPLSLDSPAGEFARLSAAPLAGLKVGFSTDLGGSFPVDSGVRKIVEQQRQVFESAGAHTADAYPDLTGAEDAFRTLRAWLFQIGLGPLLARDPDKFKATLAQNIRDGEALTGSGLAAAMAQQTLVYQRAREFFADYDLLVMPVSQVPPFDAAMEYPAEIAGTQMSSYLDWMRSAYFITVTGCPAISVPAGFTPEGWPVGVQLVAPPRQDLRLLQIAKSFEELNPAGLRRPDLG</sequence>
<proteinExistence type="predicted"/>
<dbReference type="EMBL" id="CP090958">
    <property type="protein sequence ID" value="WGW11694.1"/>
    <property type="molecule type" value="Genomic_DNA"/>
</dbReference>
<dbReference type="Pfam" id="PF01425">
    <property type="entry name" value="Amidase"/>
    <property type="match status" value="1"/>
</dbReference>
<dbReference type="InterPro" id="IPR036928">
    <property type="entry name" value="AS_sf"/>
</dbReference>
<dbReference type="InterPro" id="IPR000120">
    <property type="entry name" value="Amidase"/>
</dbReference>
<dbReference type="InterPro" id="IPR020556">
    <property type="entry name" value="Amidase_CS"/>
</dbReference>
<dbReference type="PROSITE" id="PS00571">
    <property type="entry name" value="AMIDASES"/>
    <property type="match status" value="1"/>
</dbReference>
<dbReference type="PANTHER" id="PTHR11895:SF76">
    <property type="entry name" value="INDOLEACETAMIDE HYDROLASE"/>
    <property type="match status" value="1"/>
</dbReference>
<dbReference type="NCBIfam" id="NF005686">
    <property type="entry name" value="PRK07486.1"/>
    <property type="match status" value="1"/>
</dbReference>
<evidence type="ECO:0000313" key="3">
    <source>
        <dbReference type="Proteomes" id="UP001209083"/>
    </source>
</evidence>
<reference evidence="2 3" key="1">
    <citation type="submission" date="2023-05" db="EMBL/GenBank/DDBJ databases">
        <title>Lithophilousrod everest ZFBP1038 complete genpme.</title>
        <authorList>
            <person name="Tian M."/>
        </authorList>
    </citation>
    <scope>NUCLEOTIDE SEQUENCE [LARGE SCALE GENOMIC DNA]</scope>
    <source>
        <strain evidence="2 3">ZFBP1038</strain>
    </source>
</reference>
<dbReference type="SUPFAM" id="SSF75304">
    <property type="entry name" value="Amidase signature (AS) enzymes"/>
    <property type="match status" value="1"/>
</dbReference>
<dbReference type="Proteomes" id="UP001209083">
    <property type="component" value="Chromosome"/>
</dbReference>
<dbReference type="PANTHER" id="PTHR11895">
    <property type="entry name" value="TRANSAMIDASE"/>
    <property type="match status" value="1"/>
</dbReference>
<dbReference type="RefSeq" id="WP_349638484.1">
    <property type="nucleotide sequence ID" value="NZ_CP090958.1"/>
</dbReference>